<evidence type="ECO:0000256" key="6">
    <source>
        <dbReference type="SAM" id="Phobius"/>
    </source>
</evidence>
<organism evidence="8 9">
    <name type="scientific">Convivina intestini</name>
    <dbReference type="NCBI Taxonomy" id="1505726"/>
    <lineage>
        <taxon>Bacteria</taxon>
        <taxon>Bacillati</taxon>
        <taxon>Bacillota</taxon>
        <taxon>Bacilli</taxon>
        <taxon>Lactobacillales</taxon>
        <taxon>Lactobacillaceae</taxon>
        <taxon>Convivina</taxon>
    </lineage>
</organism>
<evidence type="ECO:0000256" key="2">
    <source>
        <dbReference type="ARBA" id="ARBA00022475"/>
    </source>
</evidence>
<feature type="transmembrane region" description="Helical" evidence="6">
    <location>
        <begin position="306"/>
        <end position="324"/>
    </location>
</feature>
<dbReference type="Proteomes" id="UP000245433">
    <property type="component" value="Unassembled WGS sequence"/>
</dbReference>
<gene>
    <name evidence="8" type="ORF">C7384_10957</name>
</gene>
<dbReference type="PANTHER" id="PTHR30294:SF29">
    <property type="entry name" value="MULTIDRUG ABC TRANSPORTER PERMEASE YBHS-RELATED"/>
    <property type="match status" value="1"/>
</dbReference>
<dbReference type="EMBL" id="QEKT01000009">
    <property type="protein sequence ID" value="PVY83108.1"/>
    <property type="molecule type" value="Genomic_DNA"/>
</dbReference>
<dbReference type="AlphaFoldDB" id="A0A2U1D606"/>
<evidence type="ECO:0000256" key="1">
    <source>
        <dbReference type="ARBA" id="ARBA00004651"/>
    </source>
</evidence>
<reference evidence="8 9" key="1">
    <citation type="submission" date="2018-04" db="EMBL/GenBank/DDBJ databases">
        <title>Genomic Encyclopedia of Type Strains, Phase IV (KMG-IV): sequencing the most valuable type-strain genomes for metagenomic binning, comparative biology and taxonomic classification.</title>
        <authorList>
            <person name="Goeker M."/>
        </authorList>
    </citation>
    <scope>NUCLEOTIDE SEQUENCE [LARGE SCALE GENOMIC DNA]</scope>
    <source>
        <strain evidence="8 9">DSM 28795</strain>
    </source>
</reference>
<accession>A0A2U1D606</accession>
<comment type="caution">
    <text evidence="8">The sequence shown here is derived from an EMBL/GenBank/DDBJ whole genome shotgun (WGS) entry which is preliminary data.</text>
</comment>
<dbReference type="PANTHER" id="PTHR30294">
    <property type="entry name" value="MEMBRANE COMPONENT OF ABC TRANSPORTER YHHJ-RELATED"/>
    <property type="match status" value="1"/>
</dbReference>
<feature type="transmembrane region" description="Helical" evidence="6">
    <location>
        <begin position="359"/>
        <end position="379"/>
    </location>
</feature>
<dbReference type="GO" id="GO:0140359">
    <property type="term" value="F:ABC-type transporter activity"/>
    <property type="evidence" value="ECO:0007669"/>
    <property type="project" value="InterPro"/>
</dbReference>
<proteinExistence type="predicted"/>
<feature type="transmembrane region" description="Helical" evidence="6">
    <location>
        <begin position="271"/>
        <end position="294"/>
    </location>
</feature>
<keyword evidence="2" id="KW-1003">Cell membrane</keyword>
<evidence type="ECO:0000313" key="9">
    <source>
        <dbReference type="Proteomes" id="UP000245433"/>
    </source>
</evidence>
<keyword evidence="5 6" id="KW-0472">Membrane</keyword>
<dbReference type="GO" id="GO:0005886">
    <property type="term" value="C:plasma membrane"/>
    <property type="evidence" value="ECO:0007669"/>
    <property type="project" value="UniProtKB-SubCell"/>
</dbReference>
<evidence type="ECO:0000256" key="4">
    <source>
        <dbReference type="ARBA" id="ARBA00022989"/>
    </source>
</evidence>
<protein>
    <submittedName>
        <fullName evidence="8">ABC-2 type transport system permease protein</fullName>
    </submittedName>
</protein>
<evidence type="ECO:0000256" key="5">
    <source>
        <dbReference type="ARBA" id="ARBA00023136"/>
    </source>
</evidence>
<feature type="transmembrane region" description="Helical" evidence="6">
    <location>
        <begin position="21"/>
        <end position="46"/>
    </location>
</feature>
<sequence length="409" mass="44943">MNNQLLLTIKHTYFTHLKSKSFWWMVLGPFILLIVGAAIGAGFAFFQNDSPATVAVINQATVRAELKQHQNQLNIKISTITDEQTAQQALKKNQIDAILKIGDNQAALIRQPKSNRIDQDQLQNFLKQLSLQDKAQQYGLDTEQINAITKPYKITGIVQDDHHSQDSTSNAIVNGLLTTGVSVIIMIIVMTYASIIANEIANEKSSRIMETLLAASSAHIQYLGKIMGVIALLATQLLAYLLAGTGAYLATRNQPIFQQGLKLLSGITPLFLIYTIFCILIATSLYLVLAAITASLVNDNSQIQQALSPITMLAMIPYLIGVLAGSMGNQNGLIKVISYIPFMSQSLMPGQLANHQASWLQAIISLALATLTLIALTHYGEKLYAKNVLSYSDENITKQLLQIFRRTKI</sequence>
<feature type="transmembrane region" description="Helical" evidence="6">
    <location>
        <begin position="171"/>
        <end position="195"/>
    </location>
</feature>
<dbReference type="RefSeq" id="WP_165806798.1">
    <property type="nucleotide sequence ID" value="NZ_QEKT01000009.1"/>
</dbReference>
<dbReference type="InterPro" id="IPR013525">
    <property type="entry name" value="ABC2_TM"/>
</dbReference>
<dbReference type="InterPro" id="IPR051449">
    <property type="entry name" value="ABC-2_transporter_component"/>
</dbReference>
<evidence type="ECO:0000259" key="7">
    <source>
        <dbReference type="Pfam" id="PF12698"/>
    </source>
</evidence>
<keyword evidence="4 6" id="KW-1133">Transmembrane helix</keyword>
<feature type="transmembrane region" description="Helical" evidence="6">
    <location>
        <begin position="230"/>
        <end position="250"/>
    </location>
</feature>
<dbReference type="Pfam" id="PF12698">
    <property type="entry name" value="ABC2_membrane_3"/>
    <property type="match status" value="1"/>
</dbReference>
<keyword evidence="3 6" id="KW-0812">Transmembrane</keyword>
<evidence type="ECO:0000256" key="3">
    <source>
        <dbReference type="ARBA" id="ARBA00022692"/>
    </source>
</evidence>
<keyword evidence="9" id="KW-1185">Reference proteome</keyword>
<comment type="subcellular location">
    <subcellularLocation>
        <location evidence="1">Cell membrane</location>
        <topology evidence="1">Multi-pass membrane protein</topology>
    </subcellularLocation>
</comment>
<name>A0A2U1D606_9LACO</name>
<feature type="domain" description="ABC-2 type transporter transmembrane" evidence="7">
    <location>
        <begin position="20"/>
        <end position="377"/>
    </location>
</feature>
<evidence type="ECO:0000313" key="8">
    <source>
        <dbReference type="EMBL" id="PVY83108.1"/>
    </source>
</evidence>